<comment type="caution">
    <text evidence="2">The sequence shown here is derived from an EMBL/GenBank/DDBJ whole genome shotgun (WGS) entry which is preliminary data.</text>
</comment>
<dbReference type="GO" id="GO:0005524">
    <property type="term" value="F:ATP binding"/>
    <property type="evidence" value="ECO:0007669"/>
    <property type="project" value="InterPro"/>
</dbReference>
<proteinExistence type="predicted"/>
<accession>A0A9R1VFE2</accession>
<evidence type="ECO:0000313" key="3">
    <source>
        <dbReference type="Proteomes" id="UP000235145"/>
    </source>
</evidence>
<protein>
    <recommendedName>
        <fullName evidence="1">Carbamoyl phosphate synthase ATP-binding domain-containing protein</fullName>
    </recommendedName>
</protein>
<gene>
    <name evidence="2" type="ORF">LSAT_V11C500248640</name>
</gene>
<evidence type="ECO:0000313" key="2">
    <source>
        <dbReference type="EMBL" id="KAJ0205160.1"/>
    </source>
</evidence>
<dbReference type="Gene3D" id="3.30.470.20">
    <property type="entry name" value="ATP-grasp fold, B domain"/>
    <property type="match status" value="1"/>
</dbReference>
<dbReference type="InterPro" id="IPR005479">
    <property type="entry name" value="CPAse_ATP-bd"/>
</dbReference>
<sequence>MNLSNHSVVHAIDVFSENERLEKEHDDKPSVRLQLHLENDGVYLEKYIRNPRHIQFKVNKYENIVHFGERDYSIKKHPHLH</sequence>
<organism evidence="2 3">
    <name type="scientific">Lactuca sativa</name>
    <name type="common">Garden lettuce</name>
    <dbReference type="NCBI Taxonomy" id="4236"/>
    <lineage>
        <taxon>Eukaryota</taxon>
        <taxon>Viridiplantae</taxon>
        <taxon>Streptophyta</taxon>
        <taxon>Embryophyta</taxon>
        <taxon>Tracheophyta</taxon>
        <taxon>Spermatophyta</taxon>
        <taxon>Magnoliopsida</taxon>
        <taxon>eudicotyledons</taxon>
        <taxon>Gunneridae</taxon>
        <taxon>Pentapetalae</taxon>
        <taxon>asterids</taxon>
        <taxon>campanulids</taxon>
        <taxon>Asterales</taxon>
        <taxon>Asteraceae</taxon>
        <taxon>Cichorioideae</taxon>
        <taxon>Cichorieae</taxon>
        <taxon>Lactucinae</taxon>
        <taxon>Lactuca</taxon>
    </lineage>
</organism>
<dbReference type="Proteomes" id="UP000235145">
    <property type="component" value="Unassembled WGS sequence"/>
</dbReference>
<name>A0A9R1VFE2_LACSA</name>
<evidence type="ECO:0000259" key="1">
    <source>
        <dbReference type="Pfam" id="PF02786"/>
    </source>
</evidence>
<reference evidence="2 3" key="1">
    <citation type="journal article" date="2017" name="Nat. Commun.">
        <title>Genome assembly with in vitro proximity ligation data and whole-genome triplication in lettuce.</title>
        <authorList>
            <person name="Reyes-Chin-Wo S."/>
            <person name="Wang Z."/>
            <person name="Yang X."/>
            <person name="Kozik A."/>
            <person name="Arikit S."/>
            <person name="Song C."/>
            <person name="Xia L."/>
            <person name="Froenicke L."/>
            <person name="Lavelle D.O."/>
            <person name="Truco M.J."/>
            <person name="Xia R."/>
            <person name="Zhu S."/>
            <person name="Xu C."/>
            <person name="Xu H."/>
            <person name="Xu X."/>
            <person name="Cox K."/>
            <person name="Korf I."/>
            <person name="Meyers B.C."/>
            <person name="Michelmore R.W."/>
        </authorList>
    </citation>
    <scope>NUCLEOTIDE SEQUENCE [LARGE SCALE GENOMIC DNA]</scope>
    <source>
        <strain evidence="3">cv. Salinas</strain>
        <tissue evidence="2">Seedlings</tissue>
    </source>
</reference>
<dbReference type="Pfam" id="PF02786">
    <property type="entry name" value="CPSase_L_D2"/>
    <property type="match status" value="1"/>
</dbReference>
<dbReference type="AlphaFoldDB" id="A0A9R1VFE2"/>
<feature type="domain" description="Carbamoyl phosphate synthase ATP-binding" evidence="1">
    <location>
        <begin position="37"/>
        <end position="77"/>
    </location>
</feature>
<dbReference type="EMBL" id="NBSK02000005">
    <property type="protein sequence ID" value="KAJ0205160.1"/>
    <property type="molecule type" value="Genomic_DNA"/>
</dbReference>
<keyword evidence="3" id="KW-1185">Reference proteome</keyword>